<protein>
    <submittedName>
        <fullName evidence="2">Uncharacterized protein</fullName>
    </submittedName>
</protein>
<proteinExistence type="predicted"/>
<name>K2GTA5_9RHOB</name>
<comment type="caution">
    <text evidence="2">The sequence shown here is derived from an EMBL/GenBank/DDBJ whole genome shotgun (WGS) entry which is preliminary data.</text>
</comment>
<reference evidence="2 3" key="1">
    <citation type="journal article" date="2012" name="J. Bacteriol.">
        <title>Draft Genome Sequence of Oceaniovalibus guishaninsula JLT2003T.</title>
        <authorList>
            <person name="Tang K."/>
            <person name="Liu K."/>
            <person name="Jiao N."/>
        </authorList>
    </citation>
    <scope>NUCLEOTIDE SEQUENCE [LARGE SCALE GENOMIC DNA]</scope>
    <source>
        <strain evidence="2 3">JLT2003</strain>
    </source>
</reference>
<feature type="region of interest" description="Disordered" evidence="1">
    <location>
        <begin position="17"/>
        <end position="56"/>
    </location>
</feature>
<dbReference type="STRING" id="1231392.OCGS_0012"/>
<dbReference type="AlphaFoldDB" id="K2GTA5"/>
<dbReference type="EMBL" id="AMGO01000001">
    <property type="protein sequence ID" value="EKE45786.1"/>
    <property type="molecule type" value="Genomic_DNA"/>
</dbReference>
<keyword evidence="3" id="KW-1185">Reference proteome</keyword>
<organism evidence="2 3">
    <name type="scientific">Oceaniovalibus guishaninsula JLT2003</name>
    <dbReference type="NCBI Taxonomy" id="1231392"/>
    <lineage>
        <taxon>Bacteria</taxon>
        <taxon>Pseudomonadati</taxon>
        <taxon>Pseudomonadota</taxon>
        <taxon>Alphaproteobacteria</taxon>
        <taxon>Rhodobacterales</taxon>
        <taxon>Roseobacteraceae</taxon>
        <taxon>Oceaniovalibus</taxon>
    </lineage>
</organism>
<evidence type="ECO:0000256" key="1">
    <source>
        <dbReference type="SAM" id="MobiDB-lite"/>
    </source>
</evidence>
<accession>K2GTA5</accession>
<gene>
    <name evidence="2" type="ORF">OCGS_0012</name>
</gene>
<sequence length="67" mass="7144">MAIGHVPVRFPAIPRRAIRIDHSAPKGESASSSRLKQPPSTRLSAPAAPRPGGFTGRRIPAYRSCIA</sequence>
<feature type="compositionally biased region" description="Polar residues" evidence="1">
    <location>
        <begin position="29"/>
        <end position="43"/>
    </location>
</feature>
<evidence type="ECO:0000313" key="2">
    <source>
        <dbReference type="EMBL" id="EKE45786.1"/>
    </source>
</evidence>
<evidence type="ECO:0000313" key="3">
    <source>
        <dbReference type="Proteomes" id="UP000006765"/>
    </source>
</evidence>
<dbReference type="Proteomes" id="UP000006765">
    <property type="component" value="Unassembled WGS sequence"/>
</dbReference>